<sequence length="337" mass="38077">MDYRSGRLGHIDLMLDDDATNTVVIGALERRDRIDVVHDRLGLPRLDSAHYDIAILEDGLSFEETRLQRRAGATQAPERPPSPVRELASDGRVAGRTPISSHGRVAFQTIRRILDSIQMEPELLADRSKLRQLTKENGTAITAWKRKVLPEFRPPGSHSSAEEFVATIQWLTRHRSALQDLFTYLPYPEVAAKMLPQDLLMRWGELEAYDVQVETLRSYTADETLNITAREFCRAWLAACTADGGSHRDRVVARDPQRWKRLDGMLGVTSEGTRPTGVSEQCWNILHILPYVVWTWTLTPWGRHPRSRLGFILLFSRSASMSPSGRNGETLSVSLLG</sequence>
<accession>A0A6A3H1K6</accession>
<dbReference type="Proteomes" id="UP000434957">
    <property type="component" value="Unassembled WGS sequence"/>
</dbReference>
<gene>
    <name evidence="2" type="ORF">PR002_g29463</name>
    <name evidence="3" type="ORF">PR003_g30658</name>
</gene>
<dbReference type="OrthoDB" id="89160at2759"/>
<dbReference type="EMBL" id="QXFT01005850">
    <property type="protein sequence ID" value="KAE9270961.1"/>
    <property type="molecule type" value="Genomic_DNA"/>
</dbReference>
<feature type="region of interest" description="Disordered" evidence="1">
    <location>
        <begin position="68"/>
        <end position="95"/>
    </location>
</feature>
<evidence type="ECO:0000313" key="4">
    <source>
        <dbReference type="Proteomes" id="UP000434957"/>
    </source>
</evidence>
<dbReference type="Proteomes" id="UP000435112">
    <property type="component" value="Unassembled WGS sequence"/>
</dbReference>
<evidence type="ECO:0000313" key="5">
    <source>
        <dbReference type="Proteomes" id="UP000435112"/>
    </source>
</evidence>
<comment type="caution">
    <text evidence="2">The sequence shown here is derived from an EMBL/GenBank/DDBJ whole genome shotgun (WGS) entry which is preliminary data.</text>
</comment>
<organism evidence="2 5">
    <name type="scientific">Phytophthora rubi</name>
    <dbReference type="NCBI Taxonomy" id="129364"/>
    <lineage>
        <taxon>Eukaryota</taxon>
        <taxon>Sar</taxon>
        <taxon>Stramenopiles</taxon>
        <taxon>Oomycota</taxon>
        <taxon>Peronosporomycetes</taxon>
        <taxon>Peronosporales</taxon>
        <taxon>Peronosporaceae</taxon>
        <taxon>Phytophthora</taxon>
    </lineage>
</organism>
<dbReference type="AlphaFoldDB" id="A0A6A3H1K6"/>
<name>A0A6A3H1K6_9STRA</name>
<proteinExistence type="predicted"/>
<evidence type="ECO:0000313" key="3">
    <source>
        <dbReference type="EMBL" id="KAE9270961.1"/>
    </source>
</evidence>
<keyword evidence="4" id="KW-1185">Reference proteome</keyword>
<evidence type="ECO:0000256" key="1">
    <source>
        <dbReference type="SAM" id="MobiDB-lite"/>
    </source>
</evidence>
<reference evidence="2 5" key="1">
    <citation type="submission" date="2018-09" db="EMBL/GenBank/DDBJ databases">
        <title>Genomic investigation of the strawberry pathogen Phytophthora fragariae indicates pathogenicity is determined by transcriptional variation in three key races.</title>
        <authorList>
            <person name="Adams T.M."/>
            <person name="Armitage A.D."/>
            <person name="Sobczyk M.K."/>
            <person name="Bates H.J."/>
            <person name="Dunwell J.M."/>
            <person name="Nellist C.F."/>
            <person name="Harrison R.J."/>
        </authorList>
    </citation>
    <scope>NUCLEOTIDE SEQUENCE [LARGE SCALE GENOMIC DNA]</scope>
    <source>
        <strain evidence="2 5">SCRP324</strain>
        <strain evidence="3 4">SCRP333</strain>
    </source>
</reference>
<evidence type="ECO:0000313" key="2">
    <source>
        <dbReference type="EMBL" id="KAE8962903.1"/>
    </source>
</evidence>
<protein>
    <submittedName>
        <fullName evidence="2">Uncharacterized protein</fullName>
    </submittedName>
</protein>
<dbReference type="EMBL" id="QXFU01005837">
    <property type="protein sequence ID" value="KAE8962903.1"/>
    <property type="molecule type" value="Genomic_DNA"/>
</dbReference>